<organism evidence="2">
    <name type="scientific">Puccinia triticina (isolate 1-1 / race 1 (BBBD))</name>
    <name type="common">Brown leaf rust fungus</name>
    <dbReference type="NCBI Taxonomy" id="630390"/>
    <lineage>
        <taxon>Eukaryota</taxon>
        <taxon>Fungi</taxon>
        <taxon>Dikarya</taxon>
        <taxon>Basidiomycota</taxon>
        <taxon>Pucciniomycotina</taxon>
        <taxon>Pucciniomycetes</taxon>
        <taxon>Pucciniales</taxon>
        <taxon>Pucciniaceae</taxon>
        <taxon>Puccinia</taxon>
    </lineage>
</organism>
<evidence type="ECO:0000313" key="2">
    <source>
        <dbReference type="EMBL" id="OAV85876.1"/>
    </source>
</evidence>
<accession>A0A180FZM1</accession>
<feature type="region of interest" description="Disordered" evidence="1">
    <location>
        <begin position="190"/>
        <end position="225"/>
    </location>
</feature>
<proteinExistence type="predicted"/>
<dbReference type="EnsemblFungi" id="PTTG_30216-t43_1">
    <property type="protein sequence ID" value="PTTG_30216-t43_1-p1"/>
    <property type="gene ID" value="PTTG_30216"/>
</dbReference>
<dbReference type="Proteomes" id="UP000005240">
    <property type="component" value="Unassembled WGS sequence"/>
</dbReference>
<feature type="compositionally biased region" description="Polar residues" evidence="1">
    <location>
        <begin position="259"/>
        <end position="272"/>
    </location>
</feature>
<reference evidence="2" key="2">
    <citation type="submission" date="2016-05" db="EMBL/GenBank/DDBJ databases">
        <title>Comparative analysis highlights variable genome content of wheat rusts and divergence of the mating loci.</title>
        <authorList>
            <person name="Cuomo C.A."/>
            <person name="Bakkeren G."/>
            <person name="Szabo L."/>
            <person name="Khalil H."/>
            <person name="Joly D."/>
            <person name="Goldberg J."/>
            <person name="Young S."/>
            <person name="Zeng Q."/>
            <person name="Fellers J."/>
        </authorList>
    </citation>
    <scope>NUCLEOTIDE SEQUENCE [LARGE SCALE GENOMIC DNA]</scope>
    <source>
        <strain evidence="2">1-1 BBBD Race 1</strain>
    </source>
</reference>
<dbReference type="OrthoDB" id="2519218at2759"/>
<feature type="compositionally biased region" description="Basic and acidic residues" evidence="1">
    <location>
        <begin position="248"/>
        <end position="258"/>
    </location>
</feature>
<feature type="region of interest" description="Disordered" evidence="1">
    <location>
        <begin position="248"/>
        <end position="283"/>
    </location>
</feature>
<name>A0A180FZM1_PUCT1</name>
<keyword evidence="4" id="KW-1185">Reference proteome</keyword>
<reference evidence="3" key="4">
    <citation type="submission" date="2025-05" db="UniProtKB">
        <authorList>
            <consortium name="EnsemblFungi"/>
        </authorList>
    </citation>
    <scope>IDENTIFICATION</scope>
    <source>
        <strain evidence="3">isolate 1-1 / race 1 (BBBD)</strain>
    </source>
</reference>
<evidence type="ECO:0000313" key="4">
    <source>
        <dbReference type="Proteomes" id="UP000005240"/>
    </source>
</evidence>
<evidence type="ECO:0000313" key="3">
    <source>
        <dbReference type="EnsemblFungi" id="PTTG_30216-t43_1-p1"/>
    </source>
</evidence>
<reference evidence="2" key="1">
    <citation type="submission" date="2009-11" db="EMBL/GenBank/DDBJ databases">
        <authorList>
            <consortium name="The Broad Institute Genome Sequencing Platform"/>
            <person name="Ward D."/>
            <person name="Feldgarden M."/>
            <person name="Earl A."/>
            <person name="Young S.K."/>
            <person name="Zeng Q."/>
            <person name="Koehrsen M."/>
            <person name="Alvarado L."/>
            <person name="Berlin A."/>
            <person name="Bochicchio J."/>
            <person name="Borenstein D."/>
            <person name="Chapman S.B."/>
            <person name="Chen Z."/>
            <person name="Engels R."/>
            <person name="Freedman E."/>
            <person name="Gellesch M."/>
            <person name="Goldberg J."/>
            <person name="Griggs A."/>
            <person name="Gujja S."/>
            <person name="Heilman E."/>
            <person name="Heiman D."/>
            <person name="Hepburn T."/>
            <person name="Howarth C."/>
            <person name="Jen D."/>
            <person name="Larson L."/>
            <person name="Lewis B."/>
            <person name="Mehta T."/>
            <person name="Park D."/>
            <person name="Pearson M."/>
            <person name="Roberts A."/>
            <person name="Saif S."/>
            <person name="Shea T."/>
            <person name="Shenoy N."/>
            <person name="Sisk P."/>
            <person name="Stolte C."/>
            <person name="Sykes S."/>
            <person name="Thomson T."/>
            <person name="Walk T."/>
            <person name="White J."/>
            <person name="Yandava C."/>
            <person name="Izard J."/>
            <person name="Baranova O.V."/>
            <person name="Blanton J.M."/>
            <person name="Tanner A.C."/>
            <person name="Dewhirst F.E."/>
            <person name="Haas B."/>
            <person name="Nusbaum C."/>
            <person name="Birren B."/>
        </authorList>
    </citation>
    <scope>NUCLEOTIDE SEQUENCE [LARGE SCALE GENOMIC DNA]</scope>
    <source>
        <strain evidence="2">1-1 BBBD Race 1</strain>
    </source>
</reference>
<gene>
    <name evidence="2" type="ORF">PTTG_30216</name>
</gene>
<reference evidence="3 4" key="3">
    <citation type="journal article" date="2017" name="G3 (Bethesda)">
        <title>Comparative analysis highlights variable genome content of wheat rusts and divergence of the mating loci.</title>
        <authorList>
            <person name="Cuomo C.A."/>
            <person name="Bakkeren G."/>
            <person name="Khalil H.B."/>
            <person name="Panwar V."/>
            <person name="Joly D."/>
            <person name="Linning R."/>
            <person name="Sakthikumar S."/>
            <person name="Song X."/>
            <person name="Adiconis X."/>
            <person name="Fan L."/>
            <person name="Goldberg J.M."/>
            <person name="Levin J.Z."/>
            <person name="Young S."/>
            <person name="Zeng Q."/>
            <person name="Anikster Y."/>
            <person name="Bruce M."/>
            <person name="Wang M."/>
            <person name="Yin C."/>
            <person name="McCallum B."/>
            <person name="Szabo L.J."/>
            <person name="Hulbert S."/>
            <person name="Chen X."/>
            <person name="Fellers J.P."/>
        </authorList>
    </citation>
    <scope>NUCLEOTIDE SEQUENCE</scope>
    <source>
        <strain evidence="4">Isolate 1-1 / race 1 (BBBD)</strain>
        <strain evidence="3">isolate 1-1 / race 1 (BBBD)</strain>
    </source>
</reference>
<dbReference type="VEuPathDB" id="FungiDB:PTTG_30216"/>
<dbReference type="AlphaFoldDB" id="A0A180FZM1"/>
<protein>
    <submittedName>
        <fullName evidence="2 3">Uncharacterized protein</fullName>
    </submittedName>
</protein>
<dbReference type="EMBL" id="ADAS02002333">
    <property type="protein sequence ID" value="OAV85876.1"/>
    <property type="molecule type" value="Genomic_DNA"/>
</dbReference>
<sequence length="806" mass="89829">MAKEGTFSAQDYEEFRQSWDPIVSCVLSNEPIQTVDGISEMIKSFEQRLERKFSLQPSLVIPPTTKPPLICYYCHQEEHSMARCRELQKEKNDHLVEQRGREFRLPNGTIIPFDSNRPIRQAVTSFQPSLPSVQFQSTTLLTSPYEEDRDGEQEILDCSINDQSQADEDPEAFEHLLISFNQVASPPLAEKFQSDPSLQGRHENRQSSDHLPLTCPPGLSPAMEPARTAIPDSEEEDITADPELFKQPTEEASHHEATQSESKLSPEPSDQSPVKPEPSLLNSIPLPANLDSKLEILSDSHFVYPLDSNSSMIAPSASEGIKIADGGEILISPDPSEPLMEVLYHHTIFYDHLSNHQKLWSVTRDKSKISIPLDPLPHYNLFNPHVGFDADFNSRAFFGLEISGGKADPNFAQKRTGVVFNQLPISEDRLRNEGKLPVLQLEHGRGGFILVEAEGLEVSSLLSMRLRVDIHLVVKTLRPATIVSHTRSPFYSFSSVLLRPIIFDRHRRIVRAFRRQVDSRLEASKDPSGFDLKFSDLTELQSEIFNSQIPLVFALQGAQDHLNHPLSSSQNGNLNSHIGSDARANPSVSFCLVISGGMADLSFAWSQTGVGSNQILTSEDRLRNEGKLLPLRLERGQGVCGKISGRIGPIIKFGIGSAGIKPLAAPCSAIGFIRSLWNFLLLRRRARLKVGRDNTDRHPSLERDQILFDSPQKARQLFNVIKLLAWILADLSVSSTFLSGHHKLPLNPRRILVFTLGMLPLSYHDLLMKAIINLNSIQVNMKISHPTGLLKKGVGLATSTQAYSAP</sequence>
<evidence type="ECO:0000256" key="1">
    <source>
        <dbReference type="SAM" id="MobiDB-lite"/>
    </source>
</evidence>